<keyword evidence="6" id="KW-0805">Transcription regulation</keyword>
<evidence type="ECO:0000256" key="10">
    <source>
        <dbReference type="SAM" id="MobiDB-lite"/>
    </source>
</evidence>
<keyword evidence="14" id="KW-1185">Reference proteome</keyword>
<feature type="compositionally biased region" description="Low complexity" evidence="10">
    <location>
        <begin position="179"/>
        <end position="191"/>
    </location>
</feature>
<evidence type="ECO:0000256" key="7">
    <source>
        <dbReference type="ARBA" id="ARBA00023125"/>
    </source>
</evidence>
<keyword evidence="5" id="KW-0862">Zinc</keyword>
<feature type="domain" description="RRN7-type" evidence="11">
    <location>
        <begin position="15"/>
        <end position="43"/>
    </location>
</feature>
<keyword evidence="4" id="KW-0863">Zinc-finger</keyword>
<feature type="domain" description="Rrn7/TAF1B N-terminal cyclin" evidence="12">
    <location>
        <begin position="181"/>
        <end position="286"/>
    </location>
</feature>
<feature type="region of interest" description="Disordered" evidence="10">
    <location>
        <begin position="162"/>
        <end position="233"/>
    </location>
</feature>
<evidence type="ECO:0000256" key="6">
    <source>
        <dbReference type="ARBA" id="ARBA00023015"/>
    </source>
</evidence>
<evidence type="ECO:0000256" key="2">
    <source>
        <dbReference type="ARBA" id="ARBA00006899"/>
    </source>
</evidence>
<dbReference type="PANTHER" id="PTHR31576:SF2">
    <property type="entry name" value="TATA BOX-BINDING PROTEIN-ASSOCIATED FACTOR RNA POLYMERASE I SUBUNIT B"/>
    <property type="match status" value="1"/>
</dbReference>
<evidence type="ECO:0000256" key="9">
    <source>
        <dbReference type="ARBA" id="ARBA00023242"/>
    </source>
</evidence>
<evidence type="ECO:0000256" key="8">
    <source>
        <dbReference type="ARBA" id="ARBA00023163"/>
    </source>
</evidence>
<name>A0ABP0D695_9PEZI</name>
<keyword evidence="3" id="KW-0479">Metal-binding</keyword>
<evidence type="ECO:0000259" key="11">
    <source>
        <dbReference type="Pfam" id="PF11781"/>
    </source>
</evidence>
<proteinExistence type="inferred from homology"/>
<keyword evidence="8" id="KW-0804">Transcription</keyword>
<dbReference type="InterPro" id="IPR021752">
    <property type="entry name" value="TF_Rrn7_Zf"/>
</dbReference>
<dbReference type="InterPro" id="IPR048540">
    <property type="entry name" value="Rrn7_cyclin_N"/>
</dbReference>
<evidence type="ECO:0000256" key="3">
    <source>
        <dbReference type="ARBA" id="ARBA00022723"/>
    </source>
</evidence>
<dbReference type="Proteomes" id="UP001642501">
    <property type="component" value="Unassembled WGS sequence"/>
</dbReference>
<evidence type="ECO:0000256" key="5">
    <source>
        <dbReference type="ARBA" id="ARBA00022833"/>
    </source>
</evidence>
<evidence type="ECO:0000313" key="14">
    <source>
        <dbReference type="Proteomes" id="UP001642501"/>
    </source>
</evidence>
<evidence type="ECO:0000256" key="1">
    <source>
        <dbReference type="ARBA" id="ARBA00004604"/>
    </source>
</evidence>
<evidence type="ECO:0008006" key="15">
    <source>
        <dbReference type="Google" id="ProtNLM"/>
    </source>
</evidence>
<evidence type="ECO:0000256" key="4">
    <source>
        <dbReference type="ARBA" id="ARBA00022771"/>
    </source>
</evidence>
<comment type="subcellular location">
    <subcellularLocation>
        <location evidence="1">Nucleus</location>
        <location evidence="1">Nucleolus</location>
    </subcellularLocation>
</comment>
<dbReference type="Pfam" id="PF20644">
    <property type="entry name" value="Rrn7_cyclin_N"/>
    <property type="match status" value="1"/>
</dbReference>
<evidence type="ECO:0000313" key="13">
    <source>
        <dbReference type="EMBL" id="CAK7262857.1"/>
    </source>
</evidence>
<dbReference type="InterPro" id="IPR033599">
    <property type="entry name" value="TAF1B/Rrn7"/>
</dbReference>
<feature type="compositionally biased region" description="Basic residues" evidence="10">
    <location>
        <begin position="219"/>
        <end position="229"/>
    </location>
</feature>
<reference evidence="13 14" key="1">
    <citation type="submission" date="2024-01" db="EMBL/GenBank/DDBJ databases">
        <authorList>
            <person name="Allen C."/>
            <person name="Tagirdzhanova G."/>
        </authorList>
    </citation>
    <scope>NUCLEOTIDE SEQUENCE [LARGE SCALE GENOMIC DNA]</scope>
    <source>
        <strain evidence="13 14">CBS 573.63</strain>
    </source>
</reference>
<comment type="similarity">
    <text evidence="2">Belongs to the RRN7/TAF1B family.</text>
</comment>
<gene>
    <name evidence="13" type="ORF">SEPCBS57363_000258</name>
</gene>
<dbReference type="Pfam" id="PF11781">
    <property type="entry name" value="Zn_ribbon_RRN7"/>
    <property type="match status" value="1"/>
</dbReference>
<keyword evidence="9" id="KW-0539">Nucleus</keyword>
<evidence type="ECO:0000259" key="12">
    <source>
        <dbReference type="Pfam" id="PF20644"/>
    </source>
</evidence>
<sequence length="287" mass="32480">MVLETSRRDLRRFRPGDSCDDCNAGRWYSDSGFRYCENGHLIESYVPFEHEEEGNYGNRGHTARRQKEAREREARQLSGADARELFLECLQLLLRKQIAWLQVRHGLQRAGSADVGERVPTPVMSAAPSPITGLESAVRDLWELRIRYFHGLTVMGLASGDLRKRNGSRSTSRSRSRSMSRATGGTTSGSESEGRTIYSSQPDTSDADGGYNSSESRVSQRRPRSRSARRWQSAPDERWNVPSIIETLALCYLGGVLLQLPYRIGDFYRWAKNDQIPYLEAVSNVPE</sequence>
<accession>A0ABP0D695</accession>
<keyword evidence="7" id="KW-0238">DNA-binding</keyword>
<comment type="caution">
    <text evidence="13">The sequence shown here is derived from an EMBL/GenBank/DDBJ whole genome shotgun (WGS) entry which is preliminary data.</text>
</comment>
<dbReference type="PANTHER" id="PTHR31576">
    <property type="entry name" value="TATA BOX-BINDING PROTEIN-ASSOCIATED FACTOR RNA POLYMERASE I SUBUNIT B"/>
    <property type="match status" value="1"/>
</dbReference>
<dbReference type="EMBL" id="CAWUOM010000002">
    <property type="protein sequence ID" value="CAK7262857.1"/>
    <property type="molecule type" value="Genomic_DNA"/>
</dbReference>
<organism evidence="13 14">
    <name type="scientific">Sporothrix epigloea</name>
    <dbReference type="NCBI Taxonomy" id="1892477"/>
    <lineage>
        <taxon>Eukaryota</taxon>
        <taxon>Fungi</taxon>
        <taxon>Dikarya</taxon>
        <taxon>Ascomycota</taxon>
        <taxon>Pezizomycotina</taxon>
        <taxon>Sordariomycetes</taxon>
        <taxon>Sordariomycetidae</taxon>
        <taxon>Ophiostomatales</taxon>
        <taxon>Ophiostomataceae</taxon>
        <taxon>Sporothrix</taxon>
    </lineage>
</organism>
<protein>
    <recommendedName>
        <fullName evidence="15">RRN7-type domain-containing protein</fullName>
    </recommendedName>
</protein>